<evidence type="ECO:0000313" key="10">
    <source>
        <dbReference type="EMBL" id="SOC80332.1"/>
    </source>
</evidence>
<dbReference type="GO" id="GO:0008830">
    <property type="term" value="F:dTDP-4-dehydrorhamnose 3,5-epimerase activity"/>
    <property type="evidence" value="ECO:0007669"/>
    <property type="project" value="UniProtKB-EC"/>
</dbReference>
<dbReference type="Pfam" id="PF00908">
    <property type="entry name" value="dTDP_sugar_isom"/>
    <property type="match status" value="1"/>
</dbReference>
<reference evidence="11" key="1">
    <citation type="submission" date="2017-09" db="EMBL/GenBank/DDBJ databases">
        <authorList>
            <person name="Varghese N."/>
            <person name="Submissions S."/>
        </authorList>
    </citation>
    <scope>NUCLEOTIDE SEQUENCE [LARGE SCALE GENOMIC DNA]</scope>
    <source>
        <strain evidence="11">CGMCC 1.12641</strain>
    </source>
</reference>
<organism evidence="10 11">
    <name type="scientific">Salinimicrobium sediminis</name>
    <dbReference type="NCBI Taxonomy" id="1343891"/>
    <lineage>
        <taxon>Bacteria</taxon>
        <taxon>Pseudomonadati</taxon>
        <taxon>Bacteroidota</taxon>
        <taxon>Flavobacteriia</taxon>
        <taxon>Flavobacteriales</taxon>
        <taxon>Flavobacteriaceae</taxon>
        <taxon>Salinimicrobium</taxon>
    </lineage>
</organism>
<feature type="active site" description="Proton acceptor" evidence="8">
    <location>
        <position position="61"/>
    </location>
</feature>
<sequence length="178" mass="20690">MEVLETNISGCFEIQPKMLKDNRGWFLKTFHLDQFRDQGLETNWEEEYFSCSNKNVLRGIHFQIPPNEHFKLVTCLNGKVLDVIIDLRKSSSTYLKCFSTILTDENNKMVYIPKGCGHAFLSLEDNSVLFYKVSTVYSPKNDKGILWNTINYDWPISNPTLSPRDTQHPSLNNFINPF</sequence>
<dbReference type="PANTHER" id="PTHR21047">
    <property type="entry name" value="DTDP-6-DEOXY-D-GLUCOSE-3,5 EPIMERASE"/>
    <property type="match status" value="1"/>
</dbReference>
<dbReference type="OrthoDB" id="9800680at2"/>
<dbReference type="PANTHER" id="PTHR21047:SF2">
    <property type="entry name" value="THYMIDINE DIPHOSPHO-4-KETO-RHAMNOSE 3,5-EPIMERASE"/>
    <property type="match status" value="1"/>
</dbReference>
<dbReference type="RefSeq" id="WP_097056113.1">
    <property type="nucleotide sequence ID" value="NZ_OCMF01000002.1"/>
</dbReference>
<accession>A0A285X4T9</accession>
<dbReference type="InterPro" id="IPR011051">
    <property type="entry name" value="RmlC_Cupin_sf"/>
</dbReference>
<dbReference type="GO" id="GO:0000271">
    <property type="term" value="P:polysaccharide biosynthetic process"/>
    <property type="evidence" value="ECO:0007669"/>
    <property type="project" value="TreeGrafter"/>
</dbReference>
<comment type="catalytic activity">
    <reaction evidence="1">
        <text>dTDP-4-dehydro-6-deoxy-alpha-D-glucose = dTDP-4-dehydro-beta-L-rhamnose</text>
        <dbReference type="Rhea" id="RHEA:16969"/>
        <dbReference type="ChEBI" id="CHEBI:57649"/>
        <dbReference type="ChEBI" id="CHEBI:62830"/>
        <dbReference type="EC" id="5.1.3.13"/>
    </reaction>
</comment>
<evidence type="ECO:0000256" key="7">
    <source>
        <dbReference type="ARBA" id="ARBA00033311"/>
    </source>
</evidence>
<evidence type="ECO:0000256" key="2">
    <source>
        <dbReference type="ARBA" id="ARBA00001997"/>
    </source>
</evidence>
<dbReference type="Proteomes" id="UP000219193">
    <property type="component" value="Unassembled WGS sequence"/>
</dbReference>
<dbReference type="InterPro" id="IPR000888">
    <property type="entry name" value="RmlC-like"/>
</dbReference>
<dbReference type="AlphaFoldDB" id="A0A285X4T9"/>
<dbReference type="SUPFAM" id="SSF51182">
    <property type="entry name" value="RmlC-like cupins"/>
    <property type="match status" value="1"/>
</dbReference>
<protein>
    <recommendedName>
        <fullName evidence="4">dTDP-4-dehydrorhamnose 3,5-epimerase</fullName>
        <ecNumber evidence="3">5.1.3.13</ecNumber>
    </recommendedName>
    <alternativeName>
        <fullName evidence="6">Thymidine diphospho-4-keto-rhamnose 3,5-epimerase</fullName>
    </alternativeName>
    <alternativeName>
        <fullName evidence="5">dTDP-4-keto-6-deoxyglucose 3,5-epimerase</fullName>
    </alternativeName>
    <alternativeName>
        <fullName evidence="7">dTDP-6-deoxy-D-xylo-4-hexulose 3,5-epimerase</fullName>
    </alternativeName>
</protein>
<evidence type="ECO:0000313" key="11">
    <source>
        <dbReference type="Proteomes" id="UP000219193"/>
    </source>
</evidence>
<evidence type="ECO:0000256" key="4">
    <source>
        <dbReference type="ARBA" id="ARBA00019595"/>
    </source>
</evidence>
<dbReference type="InterPro" id="IPR014710">
    <property type="entry name" value="RmlC-like_jellyroll"/>
</dbReference>
<name>A0A285X4T9_9FLAO</name>
<evidence type="ECO:0000256" key="5">
    <source>
        <dbReference type="ARBA" id="ARBA00029758"/>
    </source>
</evidence>
<dbReference type="CDD" id="cd00438">
    <property type="entry name" value="cupin_RmlC"/>
    <property type="match status" value="1"/>
</dbReference>
<keyword evidence="11" id="KW-1185">Reference proteome</keyword>
<evidence type="ECO:0000256" key="3">
    <source>
        <dbReference type="ARBA" id="ARBA00012098"/>
    </source>
</evidence>
<evidence type="ECO:0000256" key="1">
    <source>
        <dbReference type="ARBA" id="ARBA00001298"/>
    </source>
</evidence>
<comment type="function">
    <text evidence="2">Catalyzes the epimerization of the C3' and C5'positions of dTDP-6-deoxy-D-xylo-4-hexulose, forming dTDP-6-deoxy-L-lyxo-4-hexulose.</text>
</comment>
<dbReference type="GO" id="GO:0019305">
    <property type="term" value="P:dTDP-rhamnose biosynthetic process"/>
    <property type="evidence" value="ECO:0007669"/>
    <property type="project" value="TreeGrafter"/>
</dbReference>
<feature type="active site" description="Proton donor" evidence="8">
    <location>
        <position position="131"/>
    </location>
</feature>
<evidence type="ECO:0000256" key="9">
    <source>
        <dbReference type="PIRSR" id="PIRSR600888-3"/>
    </source>
</evidence>
<feature type="site" description="Participates in a stacking interaction with the thymidine ring of dTDP-4-oxo-6-deoxyglucose" evidence="9">
    <location>
        <position position="137"/>
    </location>
</feature>
<proteinExistence type="predicted"/>
<dbReference type="EC" id="5.1.3.13" evidence="3"/>
<dbReference type="EMBL" id="OCMF01000002">
    <property type="protein sequence ID" value="SOC80332.1"/>
    <property type="molecule type" value="Genomic_DNA"/>
</dbReference>
<evidence type="ECO:0000256" key="8">
    <source>
        <dbReference type="PIRSR" id="PIRSR600888-1"/>
    </source>
</evidence>
<dbReference type="GO" id="GO:0005829">
    <property type="term" value="C:cytosol"/>
    <property type="evidence" value="ECO:0007669"/>
    <property type="project" value="TreeGrafter"/>
</dbReference>
<dbReference type="Gene3D" id="2.60.120.10">
    <property type="entry name" value="Jelly Rolls"/>
    <property type="match status" value="1"/>
</dbReference>
<gene>
    <name evidence="10" type="ORF">SAMN06296241_1880</name>
</gene>
<evidence type="ECO:0000256" key="6">
    <source>
        <dbReference type="ARBA" id="ARBA00031424"/>
    </source>
</evidence>